<evidence type="ECO:0000313" key="3">
    <source>
        <dbReference type="EMBL" id="NLW36487.1"/>
    </source>
</evidence>
<proteinExistence type="predicted"/>
<dbReference type="GO" id="GO:0005829">
    <property type="term" value="C:cytosol"/>
    <property type="evidence" value="ECO:0007669"/>
    <property type="project" value="TreeGrafter"/>
</dbReference>
<protein>
    <submittedName>
        <fullName evidence="3">AAA family ATPase</fullName>
    </submittedName>
</protein>
<dbReference type="Pfam" id="PF10609">
    <property type="entry name" value="ParA"/>
    <property type="match status" value="1"/>
</dbReference>
<dbReference type="PANTHER" id="PTHR43384:SF13">
    <property type="entry name" value="SLR0110 PROTEIN"/>
    <property type="match status" value="1"/>
</dbReference>
<dbReference type="InterPro" id="IPR050625">
    <property type="entry name" value="ParA/MinD_ATPase"/>
</dbReference>
<evidence type="ECO:0000256" key="1">
    <source>
        <dbReference type="ARBA" id="ARBA00022741"/>
    </source>
</evidence>
<sequence length="392" mass="42666">MIMQTVKLSVKNGAARAELERLIPGTPGYVIETDDNAPCDLLFFEITDVNVEKQFDFARQALSSRMAGQIFLVSKVTDPAILIQALKVGAKEFFALPLKGEEVTNALLAFQAAKASVENRPAAEPAKEGTIIYVLGSKGGVGTTTIAVNLAVNLAGADSGKTASLIDMNLLFGEIPIFLGVKSPLFDWAEIARNVSRLDRTFLMGTLHKHPSGLYVLPSPASIFETISSGPDIITKLLRLMKTMFDYVVIDGGEDMGDMSKALLAISDMVLVVTLLNLPCLINVKRLLDTFERLGYPNDQKVSIVANRVHRKSGGVSIDEAEKAIKKPVFWTVPNDYTNTMEAINMGKTLHEIAPGSAIDKKISGLARTFYAEHFTEHSTERKKKGIFGVFS</sequence>
<gene>
    <name evidence="3" type="ORF">GXY80_13585</name>
</gene>
<keyword evidence="1" id="KW-0547">Nucleotide-binding</keyword>
<keyword evidence="2" id="KW-0067">ATP-binding</keyword>
<dbReference type="GO" id="GO:0005524">
    <property type="term" value="F:ATP binding"/>
    <property type="evidence" value="ECO:0007669"/>
    <property type="project" value="TreeGrafter"/>
</dbReference>
<dbReference type="EMBL" id="JAAYEE010000255">
    <property type="protein sequence ID" value="NLW36487.1"/>
    <property type="molecule type" value="Genomic_DNA"/>
</dbReference>
<evidence type="ECO:0000313" key="4">
    <source>
        <dbReference type="Proteomes" id="UP000777265"/>
    </source>
</evidence>
<dbReference type="GO" id="GO:0009898">
    <property type="term" value="C:cytoplasmic side of plasma membrane"/>
    <property type="evidence" value="ECO:0007669"/>
    <property type="project" value="TreeGrafter"/>
</dbReference>
<dbReference type="Proteomes" id="UP000777265">
    <property type="component" value="Unassembled WGS sequence"/>
</dbReference>
<reference evidence="3" key="2">
    <citation type="submission" date="2020-01" db="EMBL/GenBank/DDBJ databases">
        <authorList>
            <person name="Campanaro S."/>
        </authorList>
    </citation>
    <scope>NUCLEOTIDE SEQUENCE</scope>
    <source>
        <strain evidence="3">AS06rmzACSIP_7</strain>
    </source>
</reference>
<evidence type="ECO:0000256" key="2">
    <source>
        <dbReference type="ARBA" id="ARBA00022840"/>
    </source>
</evidence>
<dbReference type="Gene3D" id="3.40.50.300">
    <property type="entry name" value="P-loop containing nucleotide triphosphate hydrolases"/>
    <property type="match status" value="1"/>
</dbReference>
<dbReference type="PANTHER" id="PTHR43384">
    <property type="entry name" value="SEPTUM SITE-DETERMINING PROTEIN MIND HOMOLOG, CHLOROPLASTIC-RELATED"/>
    <property type="match status" value="1"/>
</dbReference>
<dbReference type="InterPro" id="IPR033756">
    <property type="entry name" value="YlxH/NBP35"/>
</dbReference>
<dbReference type="SUPFAM" id="SSF52540">
    <property type="entry name" value="P-loop containing nucleoside triphosphate hydrolases"/>
    <property type="match status" value="1"/>
</dbReference>
<dbReference type="GO" id="GO:0016887">
    <property type="term" value="F:ATP hydrolysis activity"/>
    <property type="evidence" value="ECO:0007669"/>
    <property type="project" value="TreeGrafter"/>
</dbReference>
<dbReference type="AlphaFoldDB" id="A0A971M6R3"/>
<dbReference type="GO" id="GO:0051782">
    <property type="term" value="P:negative regulation of cell division"/>
    <property type="evidence" value="ECO:0007669"/>
    <property type="project" value="TreeGrafter"/>
</dbReference>
<dbReference type="InterPro" id="IPR027417">
    <property type="entry name" value="P-loop_NTPase"/>
</dbReference>
<accession>A0A971M6R3</accession>
<organism evidence="3 4">
    <name type="scientific">Syntrophorhabdus aromaticivorans</name>
    <dbReference type="NCBI Taxonomy" id="328301"/>
    <lineage>
        <taxon>Bacteria</taxon>
        <taxon>Pseudomonadati</taxon>
        <taxon>Thermodesulfobacteriota</taxon>
        <taxon>Syntrophorhabdia</taxon>
        <taxon>Syntrophorhabdales</taxon>
        <taxon>Syntrophorhabdaceae</taxon>
        <taxon>Syntrophorhabdus</taxon>
    </lineage>
</organism>
<name>A0A971M6R3_9BACT</name>
<comment type="caution">
    <text evidence="3">The sequence shown here is derived from an EMBL/GenBank/DDBJ whole genome shotgun (WGS) entry which is preliminary data.</text>
</comment>
<reference evidence="3" key="1">
    <citation type="journal article" date="2020" name="Biotechnol. Biofuels">
        <title>New insights from the biogas microbiome by comprehensive genome-resolved metagenomics of nearly 1600 species originating from multiple anaerobic digesters.</title>
        <authorList>
            <person name="Campanaro S."/>
            <person name="Treu L."/>
            <person name="Rodriguez-R L.M."/>
            <person name="Kovalovszki A."/>
            <person name="Ziels R.M."/>
            <person name="Maus I."/>
            <person name="Zhu X."/>
            <person name="Kougias P.G."/>
            <person name="Basile A."/>
            <person name="Luo G."/>
            <person name="Schluter A."/>
            <person name="Konstantinidis K.T."/>
            <person name="Angelidaki I."/>
        </authorList>
    </citation>
    <scope>NUCLEOTIDE SEQUENCE</scope>
    <source>
        <strain evidence="3">AS06rmzACSIP_7</strain>
    </source>
</reference>